<dbReference type="RefSeq" id="WP_264325960.1">
    <property type="nucleotide sequence ID" value="NZ_JADEXQ010000053.1"/>
</dbReference>
<keyword evidence="1" id="KW-1133">Transmembrane helix</keyword>
<dbReference type="SUPFAM" id="SSF53448">
    <property type="entry name" value="Nucleotide-diphospho-sugar transferases"/>
    <property type="match status" value="1"/>
</dbReference>
<accession>A0A928VNX2</accession>
<evidence type="ECO:0000259" key="2">
    <source>
        <dbReference type="Pfam" id="PF00535"/>
    </source>
</evidence>
<name>A0A928VNX2_9CYAN</name>
<dbReference type="InterPro" id="IPR029044">
    <property type="entry name" value="Nucleotide-diphossugar_trans"/>
</dbReference>
<dbReference type="Proteomes" id="UP000625316">
    <property type="component" value="Unassembled WGS sequence"/>
</dbReference>
<evidence type="ECO:0000256" key="1">
    <source>
        <dbReference type="SAM" id="Phobius"/>
    </source>
</evidence>
<dbReference type="CDD" id="cd00761">
    <property type="entry name" value="Glyco_tranf_GTA_type"/>
    <property type="match status" value="1"/>
</dbReference>
<keyword evidence="1" id="KW-0472">Membrane</keyword>
<evidence type="ECO:0000313" key="4">
    <source>
        <dbReference type="Proteomes" id="UP000625316"/>
    </source>
</evidence>
<keyword evidence="4" id="KW-1185">Reference proteome</keyword>
<evidence type="ECO:0000313" key="3">
    <source>
        <dbReference type="EMBL" id="MBE9031133.1"/>
    </source>
</evidence>
<dbReference type="Pfam" id="PF00535">
    <property type="entry name" value="Glycos_transf_2"/>
    <property type="match status" value="1"/>
</dbReference>
<feature type="domain" description="Glycosyltransferase 2-like" evidence="2">
    <location>
        <begin position="35"/>
        <end position="175"/>
    </location>
</feature>
<feature type="transmembrane region" description="Helical" evidence="1">
    <location>
        <begin position="297"/>
        <end position="320"/>
    </location>
</feature>
<comment type="caution">
    <text evidence="3">The sequence shown here is derived from an EMBL/GenBank/DDBJ whole genome shotgun (WGS) entry which is preliminary data.</text>
</comment>
<dbReference type="AlphaFoldDB" id="A0A928VNX2"/>
<gene>
    <name evidence="3" type="ORF">IQ266_15470</name>
</gene>
<dbReference type="EMBL" id="JADEXQ010000053">
    <property type="protein sequence ID" value="MBE9031133.1"/>
    <property type="molecule type" value="Genomic_DNA"/>
</dbReference>
<protein>
    <submittedName>
        <fullName evidence="3">Glycosyltransferase family 2 protein</fullName>
    </submittedName>
</protein>
<dbReference type="Gene3D" id="3.90.550.10">
    <property type="entry name" value="Spore Coat Polysaccharide Biosynthesis Protein SpsA, Chain A"/>
    <property type="match status" value="1"/>
</dbReference>
<organism evidence="3 4">
    <name type="scientific">Romeriopsis navalis LEGE 11480</name>
    <dbReference type="NCBI Taxonomy" id="2777977"/>
    <lineage>
        <taxon>Bacteria</taxon>
        <taxon>Bacillati</taxon>
        <taxon>Cyanobacteriota</taxon>
        <taxon>Cyanophyceae</taxon>
        <taxon>Leptolyngbyales</taxon>
        <taxon>Leptolyngbyaceae</taxon>
        <taxon>Romeriopsis</taxon>
        <taxon>Romeriopsis navalis</taxon>
    </lineage>
</organism>
<dbReference type="InterPro" id="IPR001173">
    <property type="entry name" value="Glyco_trans_2-like"/>
</dbReference>
<sequence>MTVSANQNLQQNSSRNLPSFSIVVETENLATADLQGLLDAIDCLEHQDPPPSQANEILLIDSGDIPPPVKQSLQTQYPWLTIHQAPPGITYYGAKMLGAEIATGDILVYYDSDCIYEPTWLRTILQSFANPEICIVAGETRTRGIGLYGTAMALAYIFPQYSGQTQLQTGSQYYLNNVAFRREFLLENPIPTELPLYRGNCVIHAKQLTCDGITIWRQPQARATHAPPNGWTHFYWRFLLIGYDYYWQKRVLKELSLDVQSIGQEAKDPTESGISGKLKVLDDRVGKLIRSNPLHLLFMPFSIPVIFVSTMLILIGYRITKRHPHRLLKRFESLEQSF</sequence>
<reference evidence="3" key="1">
    <citation type="submission" date="2020-10" db="EMBL/GenBank/DDBJ databases">
        <authorList>
            <person name="Castelo-Branco R."/>
            <person name="Eusebio N."/>
            <person name="Adriana R."/>
            <person name="Vieira A."/>
            <person name="Brugerolle De Fraissinette N."/>
            <person name="Rezende De Castro R."/>
            <person name="Schneider M.P."/>
            <person name="Vasconcelos V."/>
            <person name="Leao P.N."/>
        </authorList>
    </citation>
    <scope>NUCLEOTIDE SEQUENCE</scope>
    <source>
        <strain evidence="3">LEGE 11480</strain>
    </source>
</reference>
<keyword evidence="1" id="KW-0812">Transmembrane</keyword>
<proteinExistence type="predicted"/>